<dbReference type="InterPro" id="IPR007345">
    <property type="entry name" value="Polysacch_pyruvyl_Trfase"/>
</dbReference>
<keyword evidence="3" id="KW-1185">Reference proteome</keyword>
<proteinExistence type="predicted"/>
<evidence type="ECO:0000259" key="1">
    <source>
        <dbReference type="Pfam" id="PF04230"/>
    </source>
</evidence>
<dbReference type="EMBL" id="JAGEVG010000031">
    <property type="protein sequence ID" value="MBO3100183.1"/>
    <property type="molecule type" value="Genomic_DNA"/>
</dbReference>
<reference evidence="2 3" key="1">
    <citation type="submission" date="2021-03" db="EMBL/GenBank/DDBJ databases">
        <title>Gelidibacter sp. nov., isolated from costal sediment.</title>
        <authorList>
            <person name="Lun K.-Y."/>
        </authorList>
    </citation>
    <scope>NUCLEOTIDE SEQUENCE [LARGE SCALE GENOMIC DNA]</scope>
    <source>
        <strain evidence="2 3">DF109</strain>
    </source>
</reference>
<comment type="caution">
    <text evidence="2">The sequence shown here is derived from an EMBL/GenBank/DDBJ whole genome shotgun (WGS) entry which is preliminary data.</text>
</comment>
<keyword evidence="2" id="KW-0808">Transferase</keyword>
<evidence type="ECO:0000313" key="3">
    <source>
        <dbReference type="Proteomes" id="UP000681315"/>
    </source>
</evidence>
<gene>
    <name evidence="2" type="ORF">J4051_18070</name>
</gene>
<protein>
    <submittedName>
        <fullName evidence="2">Polysaccharide pyruvyl transferase family protein</fullName>
    </submittedName>
</protein>
<sequence length="358" mass="41733">MKIGVLTYHYSKNNYGAVLQTFASVFLLKKLGLDPTVLDLRPKEDRLDNRNVKSKILKAIRGDKKFDKFRKNYMKFTTPLFTYEDCKKQNAFFDTFYAGSDQIWRPVMAKDRLYRYFFDFVDDDKDKISYAASFGTHIWEGTEKDTAKISNLLKRFKAVSVREDSGIKICENEFNVNATHVLDPTFLLNQDDYNMIIKDTGKKIKNQPKYIGLYLLDDIKGEGMIPKKVQEQKGLATKNIYSETLKILNYNFFRYNEVGEWLQGIKNAEIVITDSYHCVIFSIIFQKEFICVINERKGVSRIESLLKMLGLENRMYSKNDLSVELNNPPIDYTAVSKKLDQQKEESLRYLKAALNLNL</sequence>
<feature type="domain" description="Polysaccharide pyruvyl transferase" evidence="1">
    <location>
        <begin position="14"/>
        <end position="294"/>
    </location>
</feature>
<accession>A0ABS3SWS0</accession>
<dbReference type="RefSeq" id="WP_208235287.1">
    <property type="nucleotide sequence ID" value="NZ_JAGEVG010000031.1"/>
</dbReference>
<evidence type="ECO:0000313" key="2">
    <source>
        <dbReference type="EMBL" id="MBO3100183.1"/>
    </source>
</evidence>
<name>A0ABS3SWS0_9FLAO</name>
<dbReference type="GO" id="GO:0016740">
    <property type="term" value="F:transferase activity"/>
    <property type="evidence" value="ECO:0007669"/>
    <property type="project" value="UniProtKB-KW"/>
</dbReference>
<dbReference type="Proteomes" id="UP000681315">
    <property type="component" value="Unassembled WGS sequence"/>
</dbReference>
<organism evidence="2 3">
    <name type="scientific">Gelidibacter pelagius</name>
    <dbReference type="NCBI Taxonomy" id="2819985"/>
    <lineage>
        <taxon>Bacteria</taxon>
        <taxon>Pseudomonadati</taxon>
        <taxon>Bacteroidota</taxon>
        <taxon>Flavobacteriia</taxon>
        <taxon>Flavobacteriales</taxon>
        <taxon>Flavobacteriaceae</taxon>
        <taxon>Gelidibacter</taxon>
    </lineage>
</organism>
<dbReference type="Pfam" id="PF04230">
    <property type="entry name" value="PS_pyruv_trans"/>
    <property type="match status" value="1"/>
</dbReference>